<dbReference type="Proteomes" id="UP000736787">
    <property type="component" value="Unassembled WGS sequence"/>
</dbReference>
<accession>A0A8T1A9S1</accession>
<sequence>MSMNTIDSTVNRLSNTDAKTPKLVPVKWVKEGWGVRTITEVDEATVDVVDDQWAACESKLQADYLVAQWAQFLVRWEQIVAPSNFLAQ</sequence>
<dbReference type="EMBL" id="RCML01003299">
    <property type="protein sequence ID" value="KAG2956008.1"/>
    <property type="molecule type" value="Genomic_DNA"/>
</dbReference>
<gene>
    <name evidence="1" type="ORF">PC113_g24392</name>
    <name evidence="2" type="ORF">PC115_g24539</name>
    <name evidence="3" type="ORF">PC117_g27331</name>
    <name evidence="4" type="ORF">PC118_g24668</name>
</gene>
<dbReference type="VEuPathDB" id="FungiDB:PC110_g9493"/>
<protein>
    <submittedName>
        <fullName evidence="2">Uncharacterized protein</fullName>
    </submittedName>
</protein>
<evidence type="ECO:0000313" key="2">
    <source>
        <dbReference type="EMBL" id="KAG2872714.1"/>
    </source>
</evidence>
<evidence type="ECO:0000313" key="1">
    <source>
        <dbReference type="EMBL" id="KAG2803480.1"/>
    </source>
</evidence>
<proteinExistence type="predicted"/>
<reference evidence="2" key="1">
    <citation type="submission" date="2018-10" db="EMBL/GenBank/DDBJ databases">
        <title>Effector identification in a new, highly contiguous assembly of the strawberry crown rot pathogen Phytophthora cactorum.</title>
        <authorList>
            <person name="Armitage A.D."/>
            <person name="Nellist C.F."/>
            <person name="Bates H."/>
            <person name="Vickerstaff R.J."/>
            <person name="Harrison R.J."/>
        </authorList>
    </citation>
    <scope>NUCLEOTIDE SEQUENCE</scope>
    <source>
        <strain evidence="1">15-7</strain>
        <strain evidence="2">4032</strain>
        <strain evidence="3">4040</strain>
        <strain evidence="4">P415</strain>
    </source>
</reference>
<name>A0A8T1A9S1_9STRA</name>
<organism evidence="2 5">
    <name type="scientific">Phytophthora cactorum</name>
    <dbReference type="NCBI Taxonomy" id="29920"/>
    <lineage>
        <taxon>Eukaryota</taxon>
        <taxon>Sar</taxon>
        <taxon>Stramenopiles</taxon>
        <taxon>Oomycota</taxon>
        <taxon>Peronosporomycetes</taxon>
        <taxon>Peronosporales</taxon>
        <taxon>Peronosporaceae</taxon>
        <taxon>Phytophthora</taxon>
    </lineage>
</organism>
<evidence type="ECO:0000313" key="3">
    <source>
        <dbReference type="EMBL" id="KAG2876006.1"/>
    </source>
</evidence>
<dbReference type="Proteomes" id="UP000735874">
    <property type="component" value="Unassembled WGS sequence"/>
</dbReference>
<dbReference type="EMBL" id="RCMG01003100">
    <property type="protein sequence ID" value="KAG2803480.1"/>
    <property type="molecule type" value="Genomic_DNA"/>
</dbReference>
<dbReference type="AlphaFoldDB" id="A0A8T1A9S1"/>
<dbReference type="Proteomes" id="UP000774804">
    <property type="component" value="Unassembled WGS sequence"/>
</dbReference>
<dbReference type="EMBL" id="RCMK01003229">
    <property type="protein sequence ID" value="KAG2876006.1"/>
    <property type="molecule type" value="Genomic_DNA"/>
</dbReference>
<dbReference type="Proteomes" id="UP000697107">
    <property type="component" value="Unassembled WGS sequence"/>
</dbReference>
<comment type="caution">
    <text evidence="2">The sequence shown here is derived from an EMBL/GenBank/DDBJ whole genome shotgun (WGS) entry which is preliminary data.</text>
</comment>
<evidence type="ECO:0000313" key="5">
    <source>
        <dbReference type="Proteomes" id="UP000774804"/>
    </source>
</evidence>
<evidence type="ECO:0000313" key="4">
    <source>
        <dbReference type="EMBL" id="KAG2956008.1"/>
    </source>
</evidence>
<dbReference type="EMBL" id="RCMI01003348">
    <property type="protein sequence ID" value="KAG2872714.1"/>
    <property type="molecule type" value="Genomic_DNA"/>
</dbReference>